<dbReference type="Gene3D" id="3.40.1190.20">
    <property type="match status" value="1"/>
</dbReference>
<dbReference type="InterPro" id="IPR029056">
    <property type="entry name" value="Ribokinase-like"/>
</dbReference>
<dbReference type="PANTHER" id="PTHR10584">
    <property type="entry name" value="SUGAR KINASE"/>
    <property type="match status" value="1"/>
</dbReference>
<keyword evidence="2" id="KW-0418">Kinase</keyword>
<dbReference type="Pfam" id="PF00294">
    <property type="entry name" value="PfkB"/>
    <property type="match status" value="1"/>
</dbReference>
<evidence type="ECO:0000259" key="3">
    <source>
        <dbReference type="Pfam" id="PF00294"/>
    </source>
</evidence>
<dbReference type="AlphaFoldDB" id="A0A1F7UHV3"/>
<dbReference type="GO" id="GO:0016301">
    <property type="term" value="F:kinase activity"/>
    <property type="evidence" value="ECO:0007669"/>
    <property type="project" value="UniProtKB-KW"/>
</dbReference>
<dbReference type="EMBL" id="MGEF01000049">
    <property type="protein sequence ID" value="OGL77876.1"/>
    <property type="molecule type" value="Genomic_DNA"/>
</dbReference>
<evidence type="ECO:0000313" key="5">
    <source>
        <dbReference type="Proteomes" id="UP000176604"/>
    </source>
</evidence>
<reference evidence="4 5" key="1">
    <citation type="journal article" date="2016" name="Nat. Commun.">
        <title>Thousands of microbial genomes shed light on interconnected biogeochemical processes in an aquifer system.</title>
        <authorList>
            <person name="Anantharaman K."/>
            <person name="Brown C.T."/>
            <person name="Hug L.A."/>
            <person name="Sharon I."/>
            <person name="Castelle C.J."/>
            <person name="Probst A.J."/>
            <person name="Thomas B.C."/>
            <person name="Singh A."/>
            <person name="Wilkins M.J."/>
            <person name="Karaoz U."/>
            <person name="Brodie E.L."/>
            <person name="Williams K.H."/>
            <person name="Hubbard S.S."/>
            <person name="Banfield J.F."/>
        </authorList>
    </citation>
    <scope>NUCLEOTIDE SEQUENCE [LARGE SCALE GENOMIC DNA]</scope>
</reference>
<gene>
    <name evidence="4" type="ORF">A3J43_02850</name>
</gene>
<evidence type="ECO:0000256" key="2">
    <source>
        <dbReference type="ARBA" id="ARBA00022777"/>
    </source>
</evidence>
<dbReference type="STRING" id="1802397.A3J43_02850"/>
<accession>A0A1F7UHV3</accession>
<sequence length="323" mass="35317">MYDVITIGAATQDVFLQSKGFHLLHSPRLKRTCECFPLGEKINVERIDFATGGGATNAAATFCNLGFKTTAVAKVGYDSSGDAVREDLRARRIPVSWVARAKKGTTGYSAILLTAHGDRTALIHRGVSAQIGAGDIPWKNLSARWIFVTSLAGNMKLLKRLFTAACARGIRIAFNPGMQELRRGLADMRAHCGAAHVLFLNRQEASVLAGGVRDIRRLRRALHPHFQNAVVVTDGKKGAWYWDEARFLFARALRVNVVNSTGAGDAFGSGFISGILRWRDPVRALQLATLNAAGTIQRMGAKRGLLTRMPSRKELQHVNVTRL</sequence>
<protein>
    <recommendedName>
        <fullName evidence="3">Carbohydrate kinase PfkB domain-containing protein</fullName>
    </recommendedName>
</protein>
<evidence type="ECO:0000313" key="4">
    <source>
        <dbReference type="EMBL" id="OGL77876.1"/>
    </source>
</evidence>
<keyword evidence="1" id="KW-0808">Transferase</keyword>
<dbReference type="Proteomes" id="UP000176604">
    <property type="component" value="Unassembled WGS sequence"/>
</dbReference>
<dbReference type="InterPro" id="IPR002173">
    <property type="entry name" value="Carboh/pur_kinase_PfkB_CS"/>
</dbReference>
<feature type="domain" description="Carbohydrate kinase PfkB" evidence="3">
    <location>
        <begin position="38"/>
        <end position="304"/>
    </location>
</feature>
<dbReference type="GO" id="GO:0005829">
    <property type="term" value="C:cytosol"/>
    <property type="evidence" value="ECO:0007669"/>
    <property type="project" value="TreeGrafter"/>
</dbReference>
<comment type="caution">
    <text evidence="4">The sequence shown here is derived from an EMBL/GenBank/DDBJ whole genome shotgun (WGS) entry which is preliminary data.</text>
</comment>
<name>A0A1F7UHV3_9BACT</name>
<dbReference type="PROSITE" id="PS00584">
    <property type="entry name" value="PFKB_KINASES_2"/>
    <property type="match status" value="1"/>
</dbReference>
<dbReference type="PANTHER" id="PTHR10584:SF166">
    <property type="entry name" value="RIBOKINASE"/>
    <property type="match status" value="1"/>
</dbReference>
<organism evidence="4 5">
    <name type="scientific">Candidatus Uhrbacteria bacterium RIFCSPHIGHO2_12_FULL_54_23</name>
    <dbReference type="NCBI Taxonomy" id="1802397"/>
    <lineage>
        <taxon>Bacteria</taxon>
        <taxon>Candidatus Uhriibacteriota</taxon>
    </lineage>
</organism>
<dbReference type="InterPro" id="IPR011611">
    <property type="entry name" value="PfkB_dom"/>
</dbReference>
<evidence type="ECO:0000256" key="1">
    <source>
        <dbReference type="ARBA" id="ARBA00022679"/>
    </source>
</evidence>
<proteinExistence type="predicted"/>
<dbReference type="SUPFAM" id="SSF53613">
    <property type="entry name" value="Ribokinase-like"/>
    <property type="match status" value="1"/>
</dbReference>